<dbReference type="Proteomes" id="UP000256424">
    <property type="component" value="Unassembled WGS sequence"/>
</dbReference>
<comment type="caution">
    <text evidence="3">The sequence shown here is derived from an EMBL/GenBank/DDBJ whole genome shotgun (WGS) entry which is preliminary data.</text>
</comment>
<evidence type="ECO:0000256" key="2">
    <source>
        <dbReference type="ARBA" id="ARBA00022679"/>
    </source>
</evidence>
<dbReference type="GO" id="GO:0005829">
    <property type="term" value="C:cytosol"/>
    <property type="evidence" value="ECO:0007669"/>
    <property type="project" value="TreeGrafter"/>
</dbReference>
<dbReference type="GO" id="GO:0008713">
    <property type="term" value="F:ADP-heptose-lipopolysaccharide heptosyltransferase activity"/>
    <property type="evidence" value="ECO:0007669"/>
    <property type="project" value="TreeGrafter"/>
</dbReference>
<dbReference type="GO" id="GO:0009244">
    <property type="term" value="P:lipopolysaccharide core region biosynthetic process"/>
    <property type="evidence" value="ECO:0007669"/>
    <property type="project" value="TreeGrafter"/>
</dbReference>
<protein>
    <recommendedName>
        <fullName evidence="5">Lipopolysaccharide heptosyltransferase family protein</fullName>
    </recommendedName>
</protein>
<reference evidence="3 4" key="1">
    <citation type="submission" date="2018-04" db="EMBL/GenBank/DDBJ databases">
        <title>Novel Campyloabacter and Helicobacter Species and Strains.</title>
        <authorList>
            <person name="Mannion A.J."/>
            <person name="Shen Z."/>
            <person name="Fox J.G."/>
        </authorList>
    </citation>
    <scope>NUCLEOTIDE SEQUENCE [LARGE SCALE GENOMIC DNA]</scope>
    <source>
        <strain evidence="3 4">MIT 97-5075</strain>
    </source>
</reference>
<dbReference type="Pfam" id="PF01075">
    <property type="entry name" value="Glyco_transf_9"/>
    <property type="match status" value="1"/>
</dbReference>
<gene>
    <name evidence="3" type="ORF">CQA66_00725</name>
</gene>
<evidence type="ECO:0000313" key="4">
    <source>
        <dbReference type="Proteomes" id="UP000256424"/>
    </source>
</evidence>
<accession>A0A3D8JA10</accession>
<keyword evidence="1" id="KW-0328">Glycosyltransferase</keyword>
<evidence type="ECO:0000313" key="3">
    <source>
        <dbReference type="EMBL" id="RDU73741.1"/>
    </source>
</evidence>
<evidence type="ECO:0000256" key="1">
    <source>
        <dbReference type="ARBA" id="ARBA00022676"/>
    </source>
</evidence>
<dbReference type="EMBL" id="NXLW01000001">
    <property type="protein sequence ID" value="RDU73741.1"/>
    <property type="molecule type" value="Genomic_DNA"/>
</dbReference>
<sequence length="368" mass="42084">MLLQIESGDKIFKEKRMVVGFIHHYGLGDNILSFQAMYECKRFYNCKLIVFGNALMQRLLQYCSFVDEVVNIHVLTKESALRIKEYRCNYILLTNPKSGYIRDLAVCDTQVITGTKFSSLFSRYCKTVPLSLLPTYRRMGGAEKLCSLVRKINPFVYEFHKQLACMTMQSLLDLCKIQTSLEHKVFITSFLQRAFASKTCSYLIAVNPFAITSQHTLPLLAWLKLMYAISQIASCKVLVITYPAVHDDFIKQVQKFGNDLDSELIVFQNTDDVLNLVEILSRVSLVISPSTGTIHVASNLGIPTLGLYSQKDTIKWGTRDKRYVIIDKTKDTLDLQHSDSIIQQVLQNLESLLENKAIRTIKQYEIND</sequence>
<organism evidence="3 4">
    <name type="scientific">Helicobacter aurati</name>
    <dbReference type="NCBI Taxonomy" id="137778"/>
    <lineage>
        <taxon>Bacteria</taxon>
        <taxon>Pseudomonadati</taxon>
        <taxon>Campylobacterota</taxon>
        <taxon>Epsilonproteobacteria</taxon>
        <taxon>Campylobacterales</taxon>
        <taxon>Helicobacteraceae</taxon>
        <taxon>Helicobacter</taxon>
    </lineage>
</organism>
<evidence type="ECO:0008006" key="5">
    <source>
        <dbReference type="Google" id="ProtNLM"/>
    </source>
</evidence>
<keyword evidence="2" id="KW-0808">Transferase</keyword>
<dbReference type="PANTHER" id="PTHR30160">
    <property type="entry name" value="TETRAACYLDISACCHARIDE 4'-KINASE-RELATED"/>
    <property type="match status" value="1"/>
</dbReference>
<name>A0A3D8JA10_9HELI</name>
<keyword evidence="4" id="KW-1185">Reference proteome</keyword>
<dbReference type="InterPro" id="IPR051199">
    <property type="entry name" value="LPS_LOS_Heptosyltrfase"/>
</dbReference>
<dbReference type="InterPro" id="IPR002201">
    <property type="entry name" value="Glyco_trans_9"/>
</dbReference>
<proteinExistence type="predicted"/>
<dbReference type="SUPFAM" id="SSF53756">
    <property type="entry name" value="UDP-Glycosyltransferase/glycogen phosphorylase"/>
    <property type="match status" value="1"/>
</dbReference>
<dbReference type="Gene3D" id="3.40.50.2000">
    <property type="entry name" value="Glycogen Phosphorylase B"/>
    <property type="match status" value="1"/>
</dbReference>
<dbReference type="AlphaFoldDB" id="A0A3D8JA10"/>